<organism evidence="1 2">
    <name type="scientific">Durusdinium trenchii</name>
    <dbReference type="NCBI Taxonomy" id="1381693"/>
    <lineage>
        <taxon>Eukaryota</taxon>
        <taxon>Sar</taxon>
        <taxon>Alveolata</taxon>
        <taxon>Dinophyceae</taxon>
        <taxon>Suessiales</taxon>
        <taxon>Symbiodiniaceae</taxon>
        <taxon>Durusdinium</taxon>
    </lineage>
</organism>
<evidence type="ECO:0000313" key="1">
    <source>
        <dbReference type="EMBL" id="CAK9096919.1"/>
    </source>
</evidence>
<dbReference type="SUPFAM" id="SSF117289">
    <property type="entry name" value="Nucleoporin domain"/>
    <property type="match status" value="1"/>
</dbReference>
<sequence length="209" mass="24079">MPEARLQHEDDEIIEFVCWNQSSSKLATISSKTCIVWDAVSQEKESWFECSIPLDAVSQTLNRTQALFCWNPEGTMLAKASQDMRQVFFPFPECRPTFSTKYAEPDAAFLHRIAFRGALTITGYGLLCWCHFLEREPFRLVHSIKNKRLLQKIVEGIPKDYESKPGEELILKRDSMGICPLDLAIQAKRRSMDCILFDHPLAQLVPNYF</sequence>
<accession>A0ABP0R9Q6</accession>
<evidence type="ECO:0000313" key="2">
    <source>
        <dbReference type="Proteomes" id="UP001642484"/>
    </source>
</evidence>
<name>A0ABP0R9Q6_9DINO</name>
<dbReference type="EMBL" id="CAXAMN010025682">
    <property type="protein sequence ID" value="CAK9096919.1"/>
    <property type="molecule type" value="Genomic_DNA"/>
</dbReference>
<dbReference type="Proteomes" id="UP001642484">
    <property type="component" value="Unassembled WGS sequence"/>
</dbReference>
<gene>
    <name evidence="1" type="ORF">CCMP2556_LOCUS46055</name>
</gene>
<proteinExistence type="predicted"/>
<keyword evidence="2" id="KW-1185">Reference proteome</keyword>
<reference evidence="1 2" key="1">
    <citation type="submission" date="2024-02" db="EMBL/GenBank/DDBJ databases">
        <authorList>
            <person name="Chen Y."/>
            <person name="Shah S."/>
            <person name="Dougan E. K."/>
            <person name="Thang M."/>
            <person name="Chan C."/>
        </authorList>
    </citation>
    <scope>NUCLEOTIDE SEQUENCE [LARGE SCALE GENOMIC DNA]</scope>
</reference>
<protein>
    <submittedName>
        <fullName evidence="1">Uncharacterized protein</fullName>
    </submittedName>
</protein>
<comment type="caution">
    <text evidence="1">The sequence shown here is derived from an EMBL/GenBank/DDBJ whole genome shotgun (WGS) entry which is preliminary data.</text>
</comment>